<evidence type="ECO:0000256" key="7">
    <source>
        <dbReference type="ARBA" id="ARBA00030776"/>
    </source>
</evidence>
<comment type="function">
    <text evidence="6 8 9">Necessary for efficient RNA polymerase transcription elongation past template-encoded arresting sites. The arresting sites in DNA have the property of trapping a certain fraction of elongating RNA polymerases that pass through, resulting in locked ternary complexes. Cleavage of the nascent transcript by cleavage factors such as GreA or GreB allows the resumption of elongation from the new 3'terminus. GreA releases sequences of 2 to 3 nucleotides.</text>
</comment>
<dbReference type="GO" id="GO:0032784">
    <property type="term" value="P:regulation of DNA-templated transcription elongation"/>
    <property type="evidence" value="ECO:0007669"/>
    <property type="project" value="UniProtKB-UniRule"/>
</dbReference>
<dbReference type="PIRSF" id="PIRSF006092">
    <property type="entry name" value="GreA_GreB"/>
    <property type="match status" value="1"/>
</dbReference>
<dbReference type="RefSeq" id="WP_068352096.1">
    <property type="nucleotide sequence ID" value="NZ_CP016033.1"/>
</dbReference>
<dbReference type="Gene3D" id="3.10.50.30">
    <property type="entry name" value="Transcription elongation factor, GreA/GreB, C-terminal domain"/>
    <property type="match status" value="1"/>
</dbReference>
<dbReference type="NCBIfam" id="NF001263">
    <property type="entry name" value="PRK00226.1-4"/>
    <property type="match status" value="1"/>
</dbReference>
<keyword evidence="12" id="KW-0251">Elongation factor</keyword>
<dbReference type="SUPFAM" id="SSF54534">
    <property type="entry name" value="FKBP-like"/>
    <property type="match status" value="1"/>
</dbReference>
<feature type="domain" description="Transcription elongation factor GreA/GreB N-terminal" evidence="11">
    <location>
        <begin position="7"/>
        <end position="76"/>
    </location>
</feature>
<dbReference type="SUPFAM" id="SSF46557">
    <property type="entry name" value="GreA transcript cleavage protein, N-terminal domain"/>
    <property type="match status" value="1"/>
</dbReference>
<feature type="domain" description="Transcription elongation factor GreA/GreB C-terminal" evidence="10">
    <location>
        <begin position="84"/>
        <end position="156"/>
    </location>
</feature>
<dbReference type="STRING" id="1112.A9D12_11835"/>
<dbReference type="AlphaFoldDB" id="A0A192D660"/>
<dbReference type="InterPro" id="IPR036953">
    <property type="entry name" value="GreA/GreB_C_sf"/>
</dbReference>
<accession>A0A192D660</accession>
<dbReference type="Proteomes" id="UP000078263">
    <property type="component" value="Chromosome"/>
</dbReference>
<comment type="similarity">
    <text evidence="1 8 9">Belongs to the GreA/GreB family.</text>
</comment>
<name>A0A192D660_9SPHN</name>
<dbReference type="GO" id="GO:0070063">
    <property type="term" value="F:RNA polymerase binding"/>
    <property type="evidence" value="ECO:0007669"/>
    <property type="project" value="InterPro"/>
</dbReference>
<dbReference type="GO" id="GO:0006354">
    <property type="term" value="P:DNA-templated transcription elongation"/>
    <property type="evidence" value="ECO:0007669"/>
    <property type="project" value="TreeGrafter"/>
</dbReference>
<dbReference type="Pfam" id="PF03449">
    <property type="entry name" value="GreA_GreB_N"/>
    <property type="match status" value="1"/>
</dbReference>
<reference evidence="12 13" key="1">
    <citation type="submission" date="2016-05" db="EMBL/GenBank/DDBJ databases">
        <title>Compelete Genome Sequence of Bacteriochlorophyll-Synthesizing Bacterium Porphyrobacter neustonensis DSM 9434.</title>
        <authorList>
            <person name="Shi X.-L."/>
            <person name="Wu Y.-H."/>
            <person name="Cheng H."/>
            <person name="Xu L."/>
            <person name="Zhang X.-Q."/>
            <person name="Wang C.-S."/>
            <person name="Xu X.-W."/>
        </authorList>
    </citation>
    <scope>NUCLEOTIDE SEQUENCE [LARGE SCALE GENOMIC DNA]</scope>
    <source>
        <strain evidence="12 13">DSM 9434</strain>
    </source>
</reference>
<evidence type="ECO:0000313" key="12">
    <source>
        <dbReference type="EMBL" id="ANK13511.1"/>
    </source>
</evidence>
<dbReference type="InterPro" id="IPR006359">
    <property type="entry name" value="Tscrpt_elong_fac_GreA"/>
</dbReference>
<dbReference type="PROSITE" id="PS00830">
    <property type="entry name" value="GREAB_2"/>
    <property type="match status" value="1"/>
</dbReference>
<dbReference type="GO" id="GO:0003677">
    <property type="term" value="F:DNA binding"/>
    <property type="evidence" value="ECO:0007669"/>
    <property type="project" value="UniProtKB-UniRule"/>
</dbReference>
<dbReference type="HAMAP" id="MF_00105">
    <property type="entry name" value="GreA_GreB"/>
    <property type="match status" value="1"/>
</dbReference>
<proteinExistence type="inferred from homology"/>
<protein>
    <recommendedName>
        <fullName evidence="2 8">Transcription elongation factor GreA</fullName>
    </recommendedName>
    <alternativeName>
        <fullName evidence="7 8">Transcript cleavage factor GreA</fullName>
    </alternativeName>
</protein>
<dbReference type="InterPro" id="IPR023459">
    <property type="entry name" value="Tscrpt_elong_fac_GreA/B_fam"/>
</dbReference>
<keyword evidence="13" id="KW-1185">Reference proteome</keyword>
<dbReference type="FunFam" id="1.10.287.180:FF:000001">
    <property type="entry name" value="Transcription elongation factor GreA"/>
    <property type="match status" value="1"/>
</dbReference>
<dbReference type="InterPro" id="IPR028624">
    <property type="entry name" value="Tscrpt_elong_fac_GreA/B"/>
</dbReference>
<dbReference type="OrthoDB" id="9808774at2"/>
<keyword evidence="12" id="KW-0648">Protein biosynthesis</keyword>
<keyword evidence="4 8" id="KW-0238">DNA-binding</keyword>
<dbReference type="PANTHER" id="PTHR30437">
    <property type="entry name" value="TRANSCRIPTION ELONGATION FACTOR GREA"/>
    <property type="match status" value="1"/>
</dbReference>
<dbReference type="NCBIfam" id="TIGR01462">
    <property type="entry name" value="greA"/>
    <property type="match status" value="1"/>
</dbReference>
<dbReference type="InterPro" id="IPR001437">
    <property type="entry name" value="Tscrpt_elong_fac_GreA/B_C"/>
</dbReference>
<dbReference type="InterPro" id="IPR036805">
    <property type="entry name" value="Tscrpt_elong_fac_GreA/B_N_sf"/>
</dbReference>
<dbReference type="PANTHER" id="PTHR30437:SF4">
    <property type="entry name" value="TRANSCRIPTION ELONGATION FACTOR GREA"/>
    <property type="match status" value="1"/>
</dbReference>
<evidence type="ECO:0000256" key="3">
    <source>
        <dbReference type="ARBA" id="ARBA00023015"/>
    </source>
</evidence>
<dbReference type="EMBL" id="CP016033">
    <property type="protein sequence ID" value="ANK13511.1"/>
    <property type="molecule type" value="Genomic_DNA"/>
</dbReference>
<dbReference type="Gene3D" id="1.10.287.180">
    <property type="entry name" value="Transcription elongation factor, GreA/GreB, N-terminal domain"/>
    <property type="match status" value="1"/>
</dbReference>
<dbReference type="FunFam" id="3.10.50.30:FF:000001">
    <property type="entry name" value="Transcription elongation factor GreA"/>
    <property type="match status" value="1"/>
</dbReference>
<keyword evidence="3 8" id="KW-0805">Transcription regulation</keyword>
<dbReference type="Pfam" id="PF01272">
    <property type="entry name" value="GreA_GreB"/>
    <property type="match status" value="1"/>
</dbReference>
<organism evidence="12 13">
    <name type="scientific">Erythrobacter neustonensis</name>
    <dbReference type="NCBI Taxonomy" id="1112"/>
    <lineage>
        <taxon>Bacteria</taxon>
        <taxon>Pseudomonadati</taxon>
        <taxon>Pseudomonadota</taxon>
        <taxon>Alphaproteobacteria</taxon>
        <taxon>Sphingomonadales</taxon>
        <taxon>Erythrobacteraceae</taxon>
        <taxon>Erythrobacter/Porphyrobacter group</taxon>
        <taxon>Erythrobacter</taxon>
    </lineage>
</organism>
<evidence type="ECO:0000313" key="13">
    <source>
        <dbReference type="Proteomes" id="UP000078263"/>
    </source>
</evidence>
<dbReference type="NCBIfam" id="NF001264">
    <property type="entry name" value="PRK00226.1-5"/>
    <property type="match status" value="1"/>
</dbReference>
<sequence length="158" mass="17471">MATMEKVPMLAEGYERLTADLKALRDERPKIVEAIEEARAHGDLSENAEYHAAKERQGQVEAMIGEIESMVSRAQIIDPTTLSGDKIIFGATVTLLDEDDKPVRYQIVGQTEADANKGRISYSSPIARAMIGKQVGDEIEVTVPSGEKFYLVDKIEFI</sequence>
<evidence type="ECO:0000256" key="5">
    <source>
        <dbReference type="ARBA" id="ARBA00023163"/>
    </source>
</evidence>
<gene>
    <name evidence="8" type="primary">greA</name>
    <name evidence="12" type="ORF">A9D12_11835</name>
</gene>
<evidence type="ECO:0000259" key="10">
    <source>
        <dbReference type="Pfam" id="PF01272"/>
    </source>
</evidence>
<dbReference type="InterPro" id="IPR022691">
    <property type="entry name" value="Tscrpt_elong_fac_GreA/B_N"/>
</dbReference>
<evidence type="ECO:0000256" key="8">
    <source>
        <dbReference type="HAMAP-Rule" id="MF_00105"/>
    </source>
</evidence>
<evidence type="ECO:0000256" key="2">
    <source>
        <dbReference type="ARBA" id="ARBA00013729"/>
    </source>
</evidence>
<evidence type="ECO:0000256" key="4">
    <source>
        <dbReference type="ARBA" id="ARBA00023125"/>
    </source>
</evidence>
<keyword evidence="5 8" id="KW-0804">Transcription</keyword>
<dbReference type="KEGG" id="pns:A9D12_11835"/>
<evidence type="ECO:0000256" key="1">
    <source>
        <dbReference type="ARBA" id="ARBA00008213"/>
    </source>
</evidence>
<evidence type="ECO:0000256" key="6">
    <source>
        <dbReference type="ARBA" id="ARBA00024916"/>
    </source>
</evidence>
<dbReference type="InterPro" id="IPR018151">
    <property type="entry name" value="TF_GreA/GreB_CS"/>
</dbReference>
<evidence type="ECO:0000256" key="9">
    <source>
        <dbReference type="RuleBase" id="RU000556"/>
    </source>
</evidence>
<dbReference type="NCBIfam" id="NF001261">
    <property type="entry name" value="PRK00226.1-2"/>
    <property type="match status" value="1"/>
</dbReference>
<evidence type="ECO:0000259" key="11">
    <source>
        <dbReference type="Pfam" id="PF03449"/>
    </source>
</evidence>
<dbReference type="GO" id="GO:0003746">
    <property type="term" value="F:translation elongation factor activity"/>
    <property type="evidence" value="ECO:0007669"/>
    <property type="project" value="UniProtKB-KW"/>
</dbReference>